<dbReference type="InterPro" id="IPR050680">
    <property type="entry name" value="YpeA/RimI_acetyltransf"/>
</dbReference>
<organism evidence="4 5">
    <name type="scientific">Bailinhaonella thermotolerans</name>
    <dbReference type="NCBI Taxonomy" id="1070861"/>
    <lineage>
        <taxon>Bacteria</taxon>
        <taxon>Bacillati</taxon>
        <taxon>Actinomycetota</taxon>
        <taxon>Actinomycetes</taxon>
        <taxon>Streptosporangiales</taxon>
        <taxon>Streptosporangiaceae</taxon>
        <taxon>Bailinhaonella</taxon>
    </lineage>
</organism>
<dbReference type="EMBL" id="QZEY01000025">
    <property type="protein sequence ID" value="RJL21486.1"/>
    <property type="molecule type" value="Genomic_DNA"/>
</dbReference>
<dbReference type="AlphaFoldDB" id="A0A3A4AKD2"/>
<dbReference type="GO" id="GO:0016747">
    <property type="term" value="F:acyltransferase activity, transferring groups other than amino-acyl groups"/>
    <property type="evidence" value="ECO:0007669"/>
    <property type="project" value="InterPro"/>
</dbReference>
<dbReference type="SUPFAM" id="SSF55729">
    <property type="entry name" value="Acyl-CoA N-acyltransferases (Nat)"/>
    <property type="match status" value="2"/>
</dbReference>
<dbReference type="Gene3D" id="3.40.630.30">
    <property type="match status" value="1"/>
</dbReference>
<sequence length="319" mass="35276">MITQLDFEAPGDLLTAYHAAHIAAERLDENGGPLMSLQHFTGMIRYGHAGEPGETWVRPEGGYTLRFPEPDNAHAALLICLVVHPDHRGNGIGSELLDHAIERSRAHGRRLMLVETVAEGPGALFAKAKGFSAATLDARRVLDPREVDLAALDPGPADGYRLERYTGMVPDALLPDLATVMTAMNDAPLDDLDYEDEHWDAARYRRHEQSLAASGLRVYTVLARHAGSGAPAGFTRVFVDPLDTGGWAHQADTAVSREHRGHALGMRLKLDMLGWLRTAEPRVTRIITWNAASNTHMVGINERLGYRLLDEWYEWQRAI</sequence>
<protein>
    <submittedName>
        <fullName evidence="4">GNAT family N-acetyltransferase</fullName>
    </submittedName>
</protein>
<dbReference type="OrthoDB" id="4119890at2"/>
<dbReference type="PROSITE" id="PS51186">
    <property type="entry name" value="GNAT"/>
    <property type="match status" value="1"/>
</dbReference>
<feature type="domain" description="N-acetyltransferase" evidence="3">
    <location>
        <begin position="11"/>
        <end position="154"/>
    </location>
</feature>
<dbReference type="PANTHER" id="PTHR43420:SF47">
    <property type="entry name" value="N-ACETYLTRANSFERASE DOMAIN-CONTAINING PROTEIN"/>
    <property type="match status" value="1"/>
</dbReference>
<dbReference type="Proteomes" id="UP000265768">
    <property type="component" value="Unassembled WGS sequence"/>
</dbReference>
<evidence type="ECO:0000256" key="1">
    <source>
        <dbReference type="ARBA" id="ARBA00022679"/>
    </source>
</evidence>
<dbReference type="CDD" id="cd04301">
    <property type="entry name" value="NAT_SF"/>
    <property type="match status" value="1"/>
</dbReference>
<accession>A0A3A4AKD2</accession>
<evidence type="ECO:0000313" key="5">
    <source>
        <dbReference type="Proteomes" id="UP000265768"/>
    </source>
</evidence>
<keyword evidence="2" id="KW-0012">Acyltransferase</keyword>
<dbReference type="PANTHER" id="PTHR43420">
    <property type="entry name" value="ACETYLTRANSFERASE"/>
    <property type="match status" value="1"/>
</dbReference>
<keyword evidence="5" id="KW-1185">Reference proteome</keyword>
<gene>
    <name evidence="4" type="ORF">D5H75_37650</name>
</gene>
<evidence type="ECO:0000259" key="3">
    <source>
        <dbReference type="PROSITE" id="PS51186"/>
    </source>
</evidence>
<dbReference type="InterPro" id="IPR000182">
    <property type="entry name" value="GNAT_dom"/>
</dbReference>
<reference evidence="4 5" key="1">
    <citation type="submission" date="2018-09" db="EMBL/GenBank/DDBJ databases">
        <title>YIM 75507 draft genome.</title>
        <authorList>
            <person name="Tang S."/>
            <person name="Feng Y."/>
        </authorList>
    </citation>
    <scope>NUCLEOTIDE SEQUENCE [LARGE SCALE GENOMIC DNA]</scope>
    <source>
        <strain evidence="4 5">YIM 75507</strain>
    </source>
</reference>
<dbReference type="Pfam" id="PF00583">
    <property type="entry name" value="Acetyltransf_1"/>
    <property type="match status" value="2"/>
</dbReference>
<name>A0A3A4AKD2_9ACTN</name>
<dbReference type="RefSeq" id="WP_119931396.1">
    <property type="nucleotide sequence ID" value="NZ_QZEY01000025.1"/>
</dbReference>
<evidence type="ECO:0000313" key="4">
    <source>
        <dbReference type="EMBL" id="RJL21486.1"/>
    </source>
</evidence>
<evidence type="ECO:0000256" key="2">
    <source>
        <dbReference type="ARBA" id="ARBA00023315"/>
    </source>
</evidence>
<comment type="caution">
    <text evidence="4">The sequence shown here is derived from an EMBL/GenBank/DDBJ whole genome shotgun (WGS) entry which is preliminary data.</text>
</comment>
<dbReference type="InterPro" id="IPR016181">
    <property type="entry name" value="Acyl_CoA_acyltransferase"/>
</dbReference>
<proteinExistence type="predicted"/>
<keyword evidence="1 4" id="KW-0808">Transferase</keyword>